<protein>
    <submittedName>
        <fullName evidence="1">Uncharacterized protein</fullName>
    </submittedName>
</protein>
<evidence type="ECO:0000313" key="1">
    <source>
        <dbReference type="EMBL" id="KAG0430937.1"/>
    </source>
</evidence>
<reference evidence="1 2" key="1">
    <citation type="journal article" date="2020" name="Cell">
        <title>Large-Scale Comparative Analyses of Tick Genomes Elucidate Their Genetic Diversity and Vector Capacities.</title>
        <authorList>
            <consortium name="Tick Genome and Microbiome Consortium (TIGMIC)"/>
            <person name="Jia N."/>
            <person name="Wang J."/>
            <person name="Shi W."/>
            <person name="Du L."/>
            <person name="Sun Y."/>
            <person name="Zhan W."/>
            <person name="Jiang J.F."/>
            <person name="Wang Q."/>
            <person name="Zhang B."/>
            <person name="Ji P."/>
            <person name="Bell-Sakyi L."/>
            <person name="Cui X.M."/>
            <person name="Yuan T.T."/>
            <person name="Jiang B.G."/>
            <person name="Yang W.F."/>
            <person name="Lam T.T."/>
            <person name="Chang Q.C."/>
            <person name="Ding S.J."/>
            <person name="Wang X.J."/>
            <person name="Zhu J.G."/>
            <person name="Ruan X.D."/>
            <person name="Zhao L."/>
            <person name="Wei J.T."/>
            <person name="Ye R.Z."/>
            <person name="Que T.C."/>
            <person name="Du C.H."/>
            <person name="Zhou Y.H."/>
            <person name="Cheng J.X."/>
            <person name="Dai P.F."/>
            <person name="Guo W.B."/>
            <person name="Han X.H."/>
            <person name="Huang E.J."/>
            <person name="Li L.F."/>
            <person name="Wei W."/>
            <person name="Gao Y.C."/>
            <person name="Liu J.Z."/>
            <person name="Shao H.Z."/>
            <person name="Wang X."/>
            <person name="Wang C.C."/>
            <person name="Yang T.C."/>
            <person name="Huo Q.B."/>
            <person name="Li W."/>
            <person name="Chen H.Y."/>
            <person name="Chen S.E."/>
            <person name="Zhou L.G."/>
            <person name="Ni X.B."/>
            <person name="Tian J.H."/>
            <person name="Sheng Y."/>
            <person name="Liu T."/>
            <person name="Pan Y.S."/>
            <person name="Xia L.Y."/>
            <person name="Li J."/>
            <person name="Zhao F."/>
            <person name="Cao W.C."/>
        </authorList>
    </citation>
    <scope>NUCLEOTIDE SEQUENCE [LARGE SCALE GENOMIC DNA]</scope>
    <source>
        <strain evidence="1">Iper-2018</strain>
    </source>
</reference>
<keyword evidence="2" id="KW-1185">Reference proteome</keyword>
<evidence type="ECO:0000313" key="2">
    <source>
        <dbReference type="Proteomes" id="UP000805193"/>
    </source>
</evidence>
<sequence length="449" mass="49999">MRNLVLRRSRKPNYTYAENVRMFVLKMHFYSAKAYKFLRNHIRLPRPRALRKWASVIGGISGSTRKSFNRITQEAQKGRLLVSFMVDEMSIKKQVDWDGEKVIGYCNLGHGILNNDCGAYDKHALVFLAVAVNRSWKLLLGYALINGLDGGIRANLVRQYITKLEESGAECISVTYDGTNYNISMLTELKVLFALPLRSWFPSPSDSSRKVYGLLDACHMIIMRNLLAEKQCIRVVRQKMKVSLAAQNLSQSVSCALLFHKKGIQGFEGVEATAELAAAVDNFFDLSNSSHPLGRGSKASVRAISEDTMLTRIDQASHYLRGLKDSTGQPLSQGARKTPILGFLLVLESIKGLAEDLVWGLSPPLRCLLTRKLSQDPLELLFETVRNRTGNSKKCLFANVRPSTRGDCQVDGTATLLVSSSGRNQQVQARNKAARGEGTHGINSYQPRS</sequence>
<gene>
    <name evidence="1" type="ORF">HPB47_022236</name>
</gene>
<organism evidence="1 2">
    <name type="scientific">Ixodes persulcatus</name>
    <name type="common">Taiga tick</name>
    <dbReference type="NCBI Taxonomy" id="34615"/>
    <lineage>
        <taxon>Eukaryota</taxon>
        <taxon>Metazoa</taxon>
        <taxon>Ecdysozoa</taxon>
        <taxon>Arthropoda</taxon>
        <taxon>Chelicerata</taxon>
        <taxon>Arachnida</taxon>
        <taxon>Acari</taxon>
        <taxon>Parasitiformes</taxon>
        <taxon>Ixodida</taxon>
        <taxon>Ixodoidea</taxon>
        <taxon>Ixodidae</taxon>
        <taxon>Ixodinae</taxon>
        <taxon>Ixodes</taxon>
    </lineage>
</organism>
<dbReference type="EMBL" id="JABSTQ010009275">
    <property type="protein sequence ID" value="KAG0430937.1"/>
    <property type="molecule type" value="Genomic_DNA"/>
</dbReference>
<proteinExistence type="predicted"/>
<comment type="caution">
    <text evidence="1">The sequence shown here is derived from an EMBL/GenBank/DDBJ whole genome shotgun (WGS) entry which is preliminary data.</text>
</comment>
<dbReference type="Proteomes" id="UP000805193">
    <property type="component" value="Unassembled WGS sequence"/>
</dbReference>
<name>A0AC60QAM0_IXOPE</name>
<accession>A0AC60QAM0</accession>